<evidence type="ECO:0000313" key="23">
    <source>
        <dbReference type="Proteomes" id="UP001549047"/>
    </source>
</evidence>
<evidence type="ECO:0000256" key="10">
    <source>
        <dbReference type="ARBA" id="ARBA00022692"/>
    </source>
</evidence>
<evidence type="ECO:0000256" key="21">
    <source>
        <dbReference type="RuleBase" id="RU363065"/>
    </source>
</evidence>
<feature type="transmembrane region" description="Helical" evidence="21">
    <location>
        <begin position="102"/>
        <end position="124"/>
    </location>
</feature>
<dbReference type="EMBL" id="JBEPMB010000001">
    <property type="protein sequence ID" value="MET3612833.1"/>
    <property type="molecule type" value="Genomic_DNA"/>
</dbReference>
<dbReference type="PANTHER" id="PTHR34299:SF1">
    <property type="entry name" value="DIACYLGLYCEROL KINASE"/>
    <property type="match status" value="1"/>
</dbReference>
<comment type="function">
    <text evidence="21">Catalyzes the ATP-dependent phosphorylation of sn-l,2-diacylglycerol (DAG) to phosphatidic acid. Involved in the recycling of diacylglycerol produced as a by-product during membrane-derived oligosaccharide (MDO) biosynthesis.</text>
</comment>
<comment type="subcellular location">
    <subcellularLocation>
        <location evidence="2 21">Cell inner membrane</location>
        <topology evidence="2 21">Multi-pass membrane protein</topology>
    </subcellularLocation>
</comment>
<dbReference type="CDD" id="cd14264">
    <property type="entry name" value="DAGK_IM"/>
    <property type="match status" value="1"/>
</dbReference>
<keyword evidence="11" id="KW-0479">Metal-binding</keyword>
<name>A0ABV2IWN4_9HYPH</name>
<keyword evidence="19" id="KW-0594">Phospholipid biosynthesis</keyword>
<keyword evidence="6" id="KW-1003">Cell membrane</keyword>
<evidence type="ECO:0000256" key="3">
    <source>
        <dbReference type="ARBA" id="ARBA00005967"/>
    </source>
</evidence>
<keyword evidence="15" id="KW-0460">Magnesium</keyword>
<keyword evidence="14 21" id="KW-0067">ATP-binding</keyword>
<dbReference type="EC" id="2.7.1.107" evidence="4 21"/>
<dbReference type="GO" id="GO:0004143">
    <property type="term" value="F:ATP-dependent diacylglycerol kinase activity"/>
    <property type="evidence" value="ECO:0007669"/>
    <property type="project" value="UniProtKB-EC"/>
</dbReference>
<feature type="transmembrane region" description="Helical" evidence="21">
    <location>
        <begin position="62"/>
        <end position="82"/>
    </location>
</feature>
<evidence type="ECO:0000256" key="16">
    <source>
        <dbReference type="ARBA" id="ARBA00022989"/>
    </source>
</evidence>
<evidence type="ECO:0000256" key="8">
    <source>
        <dbReference type="ARBA" id="ARBA00022519"/>
    </source>
</evidence>
<dbReference type="PROSITE" id="PS01069">
    <property type="entry name" value="DAGK_PROKAR"/>
    <property type="match status" value="1"/>
</dbReference>
<dbReference type="InterPro" id="IPR033718">
    <property type="entry name" value="DAGK_prok"/>
</dbReference>
<gene>
    <name evidence="22" type="ORF">ABID16_001138</name>
</gene>
<evidence type="ECO:0000256" key="15">
    <source>
        <dbReference type="ARBA" id="ARBA00022842"/>
    </source>
</evidence>
<keyword evidence="10 21" id="KW-0812">Transmembrane</keyword>
<evidence type="ECO:0000256" key="12">
    <source>
        <dbReference type="ARBA" id="ARBA00022741"/>
    </source>
</evidence>
<comment type="similarity">
    <text evidence="3 21">Belongs to the bacterial diacylglycerol kinase family.</text>
</comment>
<comment type="catalytic activity">
    <reaction evidence="21">
        <text>a 1,2-diacyl-sn-glycerol + ATP = a 1,2-diacyl-sn-glycero-3-phosphate + ADP + H(+)</text>
        <dbReference type="Rhea" id="RHEA:10272"/>
        <dbReference type="ChEBI" id="CHEBI:15378"/>
        <dbReference type="ChEBI" id="CHEBI:17815"/>
        <dbReference type="ChEBI" id="CHEBI:30616"/>
        <dbReference type="ChEBI" id="CHEBI:58608"/>
        <dbReference type="ChEBI" id="CHEBI:456216"/>
        <dbReference type="EC" id="2.7.1.107"/>
    </reaction>
</comment>
<evidence type="ECO:0000256" key="11">
    <source>
        <dbReference type="ARBA" id="ARBA00022723"/>
    </source>
</evidence>
<dbReference type="InterPro" id="IPR036945">
    <property type="entry name" value="DAGK_sf"/>
</dbReference>
<keyword evidence="17 21" id="KW-0443">Lipid metabolism</keyword>
<dbReference type="PANTHER" id="PTHR34299">
    <property type="entry name" value="DIACYLGLYCEROL KINASE"/>
    <property type="match status" value="1"/>
</dbReference>
<comment type="cofactor">
    <cofactor evidence="1">
        <name>Mg(2+)</name>
        <dbReference type="ChEBI" id="CHEBI:18420"/>
    </cofactor>
</comment>
<keyword evidence="9 21" id="KW-0808">Transferase</keyword>
<comment type="caution">
    <text evidence="22">The sequence shown here is derived from an EMBL/GenBank/DDBJ whole genome shotgun (WGS) entry which is preliminary data.</text>
</comment>
<evidence type="ECO:0000256" key="17">
    <source>
        <dbReference type="ARBA" id="ARBA00023098"/>
    </source>
</evidence>
<evidence type="ECO:0000313" key="22">
    <source>
        <dbReference type="EMBL" id="MET3612833.1"/>
    </source>
</evidence>
<keyword evidence="16 21" id="KW-1133">Transmembrane helix</keyword>
<keyword evidence="7" id="KW-0444">Lipid biosynthesis</keyword>
<evidence type="ECO:0000256" key="19">
    <source>
        <dbReference type="ARBA" id="ARBA00023209"/>
    </source>
</evidence>
<evidence type="ECO:0000256" key="1">
    <source>
        <dbReference type="ARBA" id="ARBA00001946"/>
    </source>
</evidence>
<feature type="transmembrane region" description="Helical" evidence="21">
    <location>
        <begin position="36"/>
        <end position="55"/>
    </location>
</feature>
<protein>
    <recommendedName>
        <fullName evidence="5 21">Diacylglycerol kinase</fullName>
        <ecNumber evidence="4 21">2.7.1.107</ecNumber>
    </recommendedName>
</protein>
<dbReference type="RefSeq" id="WP_354555368.1">
    <property type="nucleotide sequence ID" value="NZ_JBEPMB010000001.1"/>
</dbReference>
<dbReference type="Proteomes" id="UP001549047">
    <property type="component" value="Unassembled WGS sequence"/>
</dbReference>
<keyword evidence="13 21" id="KW-0418">Kinase</keyword>
<keyword evidence="18 21" id="KW-0472">Membrane</keyword>
<evidence type="ECO:0000256" key="9">
    <source>
        <dbReference type="ARBA" id="ARBA00022679"/>
    </source>
</evidence>
<evidence type="ECO:0000256" key="4">
    <source>
        <dbReference type="ARBA" id="ARBA00012133"/>
    </source>
</evidence>
<evidence type="ECO:0000256" key="6">
    <source>
        <dbReference type="ARBA" id="ARBA00022475"/>
    </source>
</evidence>
<evidence type="ECO:0000256" key="13">
    <source>
        <dbReference type="ARBA" id="ARBA00022777"/>
    </source>
</evidence>
<organism evidence="22 23">
    <name type="scientific">Rhizobium aquaticum</name>
    <dbReference type="NCBI Taxonomy" id="1549636"/>
    <lineage>
        <taxon>Bacteria</taxon>
        <taxon>Pseudomonadati</taxon>
        <taxon>Pseudomonadota</taxon>
        <taxon>Alphaproteobacteria</taxon>
        <taxon>Hyphomicrobiales</taxon>
        <taxon>Rhizobiaceae</taxon>
        <taxon>Rhizobium/Agrobacterium group</taxon>
        <taxon>Rhizobium</taxon>
    </lineage>
</organism>
<dbReference type="InterPro" id="IPR000829">
    <property type="entry name" value="DAGK"/>
</dbReference>
<keyword evidence="12 21" id="KW-0547">Nucleotide-binding</keyword>
<proteinExistence type="inferred from homology"/>
<keyword evidence="20 21" id="KW-1208">Phospholipid metabolism</keyword>
<keyword evidence="23" id="KW-1185">Reference proteome</keyword>
<evidence type="ECO:0000256" key="20">
    <source>
        <dbReference type="ARBA" id="ARBA00023264"/>
    </source>
</evidence>
<evidence type="ECO:0000256" key="14">
    <source>
        <dbReference type="ARBA" id="ARBA00022840"/>
    </source>
</evidence>
<sequence length="129" mass="14336">MHGPGKPPFVKETGFRHFLSAARYSWQGFLRLLHEAAFRQQLGGFVLGIALLIVIGAEFQRIFIFAGLMVVLFAFEAVNTAIEELVDHLSPEFSMFGRHAKDLGSLACACLIGLNAAYLAYAVAEIYWR</sequence>
<evidence type="ECO:0000256" key="7">
    <source>
        <dbReference type="ARBA" id="ARBA00022516"/>
    </source>
</evidence>
<reference evidence="22 23" key="1">
    <citation type="submission" date="2024-06" db="EMBL/GenBank/DDBJ databases">
        <title>Genomic Encyclopedia of Type Strains, Phase IV (KMG-IV): sequencing the most valuable type-strain genomes for metagenomic binning, comparative biology and taxonomic classification.</title>
        <authorList>
            <person name="Goeker M."/>
        </authorList>
    </citation>
    <scope>NUCLEOTIDE SEQUENCE [LARGE SCALE GENOMIC DNA]</scope>
    <source>
        <strain evidence="22 23">DSM 29780</strain>
    </source>
</reference>
<dbReference type="Pfam" id="PF01219">
    <property type="entry name" value="DAGK_prokar"/>
    <property type="match status" value="1"/>
</dbReference>
<evidence type="ECO:0000256" key="2">
    <source>
        <dbReference type="ARBA" id="ARBA00004429"/>
    </source>
</evidence>
<evidence type="ECO:0000256" key="5">
    <source>
        <dbReference type="ARBA" id="ARBA00017575"/>
    </source>
</evidence>
<dbReference type="Gene3D" id="1.10.287.3610">
    <property type="match status" value="1"/>
</dbReference>
<accession>A0ABV2IWN4</accession>
<evidence type="ECO:0000256" key="18">
    <source>
        <dbReference type="ARBA" id="ARBA00023136"/>
    </source>
</evidence>
<keyword evidence="8 21" id="KW-0997">Cell inner membrane</keyword>